<dbReference type="STRING" id="1036808.A0A0C3EI63"/>
<accession>A0A0C3EI63</accession>
<dbReference type="CDD" id="cd06869">
    <property type="entry name" value="PX_UP2_fungi"/>
    <property type="match status" value="1"/>
</dbReference>
<dbReference type="AlphaFoldDB" id="A0A0C3EI63"/>
<dbReference type="EMBL" id="KN822011">
    <property type="protein sequence ID" value="KIM67974.1"/>
    <property type="molecule type" value="Genomic_DNA"/>
</dbReference>
<organism evidence="3 4">
    <name type="scientific">Scleroderma citrinum Foug A</name>
    <dbReference type="NCBI Taxonomy" id="1036808"/>
    <lineage>
        <taxon>Eukaryota</taxon>
        <taxon>Fungi</taxon>
        <taxon>Dikarya</taxon>
        <taxon>Basidiomycota</taxon>
        <taxon>Agaricomycotina</taxon>
        <taxon>Agaricomycetes</taxon>
        <taxon>Agaricomycetidae</taxon>
        <taxon>Boletales</taxon>
        <taxon>Sclerodermatineae</taxon>
        <taxon>Sclerodermataceae</taxon>
        <taxon>Scleroderma</taxon>
    </lineage>
</organism>
<dbReference type="Pfam" id="PF00787">
    <property type="entry name" value="PX"/>
    <property type="match status" value="1"/>
</dbReference>
<reference evidence="4" key="2">
    <citation type="submission" date="2015-01" db="EMBL/GenBank/DDBJ databases">
        <title>Evolutionary Origins and Diversification of the Mycorrhizal Mutualists.</title>
        <authorList>
            <consortium name="DOE Joint Genome Institute"/>
            <consortium name="Mycorrhizal Genomics Consortium"/>
            <person name="Kohler A."/>
            <person name="Kuo A."/>
            <person name="Nagy L.G."/>
            <person name="Floudas D."/>
            <person name="Copeland A."/>
            <person name="Barry K.W."/>
            <person name="Cichocki N."/>
            <person name="Veneault-Fourrey C."/>
            <person name="LaButti K."/>
            <person name="Lindquist E.A."/>
            <person name="Lipzen A."/>
            <person name="Lundell T."/>
            <person name="Morin E."/>
            <person name="Murat C."/>
            <person name="Riley R."/>
            <person name="Ohm R."/>
            <person name="Sun H."/>
            <person name="Tunlid A."/>
            <person name="Henrissat B."/>
            <person name="Grigoriev I.V."/>
            <person name="Hibbett D.S."/>
            <person name="Martin F."/>
        </authorList>
    </citation>
    <scope>NUCLEOTIDE SEQUENCE [LARGE SCALE GENOMIC DNA]</scope>
    <source>
        <strain evidence="4">Foug A</strain>
    </source>
</reference>
<feature type="compositionally biased region" description="Polar residues" evidence="1">
    <location>
        <begin position="956"/>
        <end position="965"/>
    </location>
</feature>
<feature type="region of interest" description="Disordered" evidence="1">
    <location>
        <begin position="246"/>
        <end position="286"/>
    </location>
</feature>
<dbReference type="Gene3D" id="3.30.1520.10">
    <property type="entry name" value="Phox-like domain"/>
    <property type="match status" value="1"/>
</dbReference>
<dbReference type="Pfam" id="PF12825">
    <property type="entry name" value="DUF3818"/>
    <property type="match status" value="1"/>
</dbReference>
<dbReference type="PROSITE" id="PS50195">
    <property type="entry name" value="PX"/>
    <property type="match status" value="1"/>
</dbReference>
<evidence type="ECO:0000313" key="4">
    <source>
        <dbReference type="Proteomes" id="UP000053989"/>
    </source>
</evidence>
<dbReference type="SMART" id="SM00312">
    <property type="entry name" value="PX"/>
    <property type="match status" value="1"/>
</dbReference>
<dbReference type="InterPro" id="IPR024555">
    <property type="entry name" value="PX-associated"/>
</dbReference>
<dbReference type="InParanoid" id="A0A0C3EI63"/>
<dbReference type="InterPro" id="IPR024554">
    <property type="entry name" value="LEC1-like_C"/>
</dbReference>
<dbReference type="SUPFAM" id="SSF64268">
    <property type="entry name" value="PX domain"/>
    <property type="match status" value="1"/>
</dbReference>
<proteinExistence type="predicted"/>
<feature type="compositionally biased region" description="Basic and acidic residues" evidence="1">
    <location>
        <begin position="362"/>
        <end position="374"/>
    </location>
</feature>
<feature type="compositionally biased region" description="Low complexity" evidence="1">
    <location>
        <begin position="907"/>
        <end position="922"/>
    </location>
</feature>
<feature type="region of interest" description="Disordered" evidence="1">
    <location>
        <begin position="355"/>
        <end position="374"/>
    </location>
</feature>
<dbReference type="OrthoDB" id="2117459at2759"/>
<gene>
    <name evidence="3" type="ORF">SCLCIDRAFT_1210129</name>
</gene>
<protein>
    <recommendedName>
        <fullName evidence="2">PX domain-containing protein</fullName>
    </recommendedName>
</protein>
<dbReference type="InterPro" id="IPR001683">
    <property type="entry name" value="PX_dom"/>
</dbReference>
<reference evidence="3 4" key="1">
    <citation type="submission" date="2014-04" db="EMBL/GenBank/DDBJ databases">
        <authorList>
            <consortium name="DOE Joint Genome Institute"/>
            <person name="Kuo A."/>
            <person name="Kohler A."/>
            <person name="Nagy L.G."/>
            <person name="Floudas D."/>
            <person name="Copeland A."/>
            <person name="Barry K.W."/>
            <person name="Cichocki N."/>
            <person name="Veneault-Fourrey C."/>
            <person name="LaButti K."/>
            <person name="Lindquist E.A."/>
            <person name="Lipzen A."/>
            <person name="Lundell T."/>
            <person name="Morin E."/>
            <person name="Murat C."/>
            <person name="Sun H."/>
            <person name="Tunlid A."/>
            <person name="Henrissat B."/>
            <person name="Grigoriev I.V."/>
            <person name="Hibbett D.S."/>
            <person name="Martin F."/>
            <person name="Nordberg H.P."/>
            <person name="Cantor M.N."/>
            <person name="Hua S.X."/>
        </authorList>
    </citation>
    <scope>NUCLEOTIDE SEQUENCE [LARGE SCALE GENOMIC DNA]</scope>
    <source>
        <strain evidence="3 4">Foug A</strain>
    </source>
</reference>
<feature type="region of interest" description="Disordered" evidence="1">
    <location>
        <begin position="857"/>
        <end position="1062"/>
    </location>
</feature>
<feature type="compositionally biased region" description="Low complexity" evidence="1">
    <location>
        <begin position="266"/>
        <end position="281"/>
    </location>
</feature>
<dbReference type="InterPro" id="IPR047168">
    <property type="entry name" value="LEC1-like"/>
</dbReference>
<evidence type="ECO:0000259" key="2">
    <source>
        <dbReference type="PROSITE" id="PS50195"/>
    </source>
</evidence>
<feature type="compositionally biased region" description="Polar residues" evidence="1">
    <location>
        <begin position="923"/>
        <end position="934"/>
    </location>
</feature>
<dbReference type="FunCoup" id="A0A0C3EI63">
    <property type="interactions" value="20"/>
</dbReference>
<dbReference type="Proteomes" id="UP000053989">
    <property type="component" value="Unassembled WGS sequence"/>
</dbReference>
<feature type="domain" description="PX" evidence="2">
    <location>
        <begin position="192"/>
        <end position="356"/>
    </location>
</feature>
<name>A0A0C3EI63_9AGAM</name>
<feature type="region of interest" description="Disordered" evidence="1">
    <location>
        <begin position="807"/>
        <end position="826"/>
    </location>
</feature>
<dbReference type="Pfam" id="PF12828">
    <property type="entry name" value="PXB"/>
    <property type="match status" value="1"/>
</dbReference>
<dbReference type="HOGENOM" id="CLU_007739_0_0_1"/>
<feature type="compositionally biased region" description="Basic and acidic residues" evidence="1">
    <location>
        <begin position="969"/>
        <end position="978"/>
    </location>
</feature>
<evidence type="ECO:0000313" key="3">
    <source>
        <dbReference type="EMBL" id="KIM67974.1"/>
    </source>
</evidence>
<feature type="compositionally biased region" description="Acidic residues" evidence="1">
    <location>
        <begin position="857"/>
        <end position="894"/>
    </location>
</feature>
<dbReference type="GO" id="GO:0035091">
    <property type="term" value="F:phosphatidylinositol binding"/>
    <property type="evidence" value="ECO:0007669"/>
    <property type="project" value="InterPro"/>
</dbReference>
<dbReference type="InterPro" id="IPR036871">
    <property type="entry name" value="PX_dom_sf"/>
</dbReference>
<dbReference type="PANTHER" id="PTHR47185:SF1">
    <property type="entry name" value="PX DOMAIN-CONTAINING PROTEIN YPR097W"/>
    <property type="match status" value="1"/>
</dbReference>
<sequence length="1086" mass="122345">MMSSRPARPTRPVPAAPETDDILTPIRAHYLKKALIQLEFRNELNDISNAPADNASTLAYLGPPFAPPPKGSKALDLPFLRYIFRHFVLTFPFMAAAPKDFYSDKLQPFIASIFARNLSPTVLIDDDDDDDASEATRLKILAKVERNLAMFFTSGTKLVEPEELVRLSQSDLDRLESVIKKKHTKAKGMFDVNIVCIRTVTDKGRVRSRVHDEFIIRTRLSKHREICVARRYGDFRTLADELRKTHPDELVPSPPAKDRTAVDLIAPSAQPPTTTRSPTQRSFDNLSQDSFSQLPHIPGEFYPQQYNPYQPSPSPRLSREKNRLTLRAYLHTLLATSCFASSPVLRSFLLSNPTQLSPAEQEDARRREEADRVREEGRKRFASEIGSRVEALRDAVRSVKGEIVGRDGLTNVFAVIKVIPNVRQLPQNYQAVLEWARISLASTLFQTYVASDNSSETFASLKRIHGLMPYFFLKAALKISNPVSMIRSVLDIFLAQPFGGRSLLQRMFTSSLYEEVKSLTTYIQHVSEKIDDPMLCEKVRVFVYAPREIQDFYRASAAAEDVHILRVIMHACEEPLLDQAQLSRIERAGRKWERWERARKAKGEDSDDEGPPDEETWLFEDLRVLVKLYSRLRDREQLIALIFEGVTAELLKDMITIFYAPLAQVYRAASITDSLSDLQNFINDLIRTVEQAEDLSQTNSTQTVQVFIDLVSRHEQAFYTFVHNVHSKGAGLFDNLMRWIERFLTVMRDGIGATSGVGADIEGMSQKISLETLLPAGGEERAAVFAEVDKVARYHYAMKVAHEERVRSRFGRSQGGTRNGSESTDITDEEAQALVNSVMSEFNFGELAKGNADELFAEETDESDEDEDESGEETDEDDDSSEFGTDSEEDEEISAESLPSKLPPSGPSHSSSIHTTPPRSSRMTYSQHPLSQKPTHIPFPSESAVSQLTYPEARQRSFSLRNARSMTFLKDKDKERDPPPPVPPLPTRFEKPLPPRPLDSSLQSPSPGVLMSARRSSSEQSSVHSRQSSVRHIPPTSGLSSPRSAPRKKAKNDPVGLQPPELKQIPLLLPVFVEMMRPLLRPHSRG</sequence>
<feature type="compositionally biased region" description="Low complexity" evidence="1">
    <location>
        <begin position="1012"/>
        <end position="1032"/>
    </location>
</feature>
<dbReference type="PANTHER" id="PTHR47185">
    <property type="entry name" value="PX DOMAIN-CONTAINING PROTEIN YPR097W"/>
    <property type="match status" value="1"/>
</dbReference>
<evidence type="ECO:0000256" key="1">
    <source>
        <dbReference type="SAM" id="MobiDB-lite"/>
    </source>
</evidence>
<keyword evidence="4" id="KW-1185">Reference proteome</keyword>